<protein>
    <recommendedName>
        <fullName evidence="1">DUF547 domain-containing protein</fullName>
    </recommendedName>
</protein>
<dbReference type="OrthoDB" id="526867at2"/>
<dbReference type="RefSeq" id="WP_089373390.1">
    <property type="nucleotide sequence ID" value="NZ_BMEP01000009.1"/>
</dbReference>
<proteinExistence type="predicted"/>
<accession>A0A239CPC9</accession>
<dbReference type="EMBL" id="FZNY01000008">
    <property type="protein sequence ID" value="SNS21722.1"/>
    <property type="molecule type" value="Genomic_DNA"/>
</dbReference>
<dbReference type="AlphaFoldDB" id="A0A239CPC9"/>
<evidence type="ECO:0000259" key="1">
    <source>
        <dbReference type="Pfam" id="PF04784"/>
    </source>
</evidence>
<dbReference type="PANTHER" id="PTHR46361">
    <property type="entry name" value="ELECTRON CARRIER/ PROTEIN DISULFIDE OXIDOREDUCTASE"/>
    <property type="match status" value="1"/>
</dbReference>
<dbReference type="Pfam" id="PF04784">
    <property type="entry name" value="DUF547"/>
    <property type="match status" value="1"/>
</dbReference>
<organism evidence="2 3">
    <name type="scientific">Dokdonia pacifica</name>
    <dbReference type="NCBI Taxonomy" id="1627892"/>
    <lineage>
        <taxon>Bacteria</taxon>
        <taxon>Pseudomonadati</taxon>
        <taxon>Bacteroidota</taxon>
        <taxon>Flavobacteriia</taxon>
        <taxon>Flavobacteriales</taxon>
        <taxon>Flavobacteriaceae</taxon>
        <taxon>Dokdonia</taxon>
    </lineage>
</organism>
<dbReference type="PANTHER" id="PTHR46361:SF3">
    <property type="entry name" value="ELECTRON CARRIER_ PROTEIN DISULFIDE OXIDOREDUCTASE"/>
    <property type="match status" value="1"/>
</dbReference>
<evidence type="ECO:0000313" key="3">
    <source>
        <dbReference type="Proteomes" id="UP000198379"/>
    </source>
</evidence>
<gene>
    <name evidence="2" type="ORF">SAMN06265376_108107</name>
</gene>
<keyword evidence="3" id="KW-1185">Reference proteome</keyword>
<dbReference type="InterPro" id="IPR006869">
    <property type="entry name" value="DUF547"/>
</dbReference>
<evidence type="ECO:0000313" key="2">
    <source>
        <dbReference type="EMBL" id="SNS21722.1"/>
    </source>
</evidence>
<name>A0A239CPC9_9FLAO</name>
<sequence length="238" mass="27418">MKGTIQTLEVVEIVIEEGIDSRIMGFDATLFSRDLKIARYAYQYGDTVNEVLIKDYLKHLKSVDLTRQINDAAKLAFWINVYNGMTNYGIIKLGIKESMKEQADFFKRPLCMIGELEFSLDDIEHGILRCNARKHISNNDPKLGLMVDKVDYRIHFVLNCGATSCPAIAYYTAVGLEEELTQAETSFVSQEFIVNHDEKTIQCSALFEWYKEDFGNRYLNDTKYQGYSVSLTPYNWHI</sequence>
<reference evidence="2 3" key="1">
    <citation type="submission" date="2017-06" db="EMBL/GenBank/DDBJ databases">
        <authorList>
            <person name="Kim H.J."/>
            <person name="Triplett B.A."/>
        </authorList>
    </citation>
    <scope>NUCLEOTIDE SEQUENCE [LARGE SCALE GENOMIC DNA]</scope>
    <source>
        <strain evidence="2 3">DSM 25597</strain>
    </source>
</reference>
<dbReference type="Proteomes" id="UP000198379">
    <property type="component" value="Unassembled WGS sequence"/>
</dbReference>
<feature type="domain" description="DUF547" evidence="1">
    <location>
        <begin position="68"/>
        <end position="188"/>
    </location>
</feature>